<accession>A0ABS9HT39</accession>
<proteinExistence type="predicted"/>
<keyword evidence="2" id="KW-1185">Reference proteome</keyword>
<organism evidence="1 2">
    <name type="scientific">Marilutibacter chinensis</name>
    <dbReference type="NCBI Taxonomy" id="2912247"/>
    <lineage>
        <taxon>Bacteria</taxon>
        <taxon>Pseudomonadati</taxon>
        <taxon>Pseudomonadota</taxon>
        <taxon>Gammaproteobacteria</taxon>
        <taxon>Lysobacterales</taxon>
        <taxon>Lysobacteraceae</taxon>
        <taxon>Marilutibacter</taxon>
    </lineage>
</organism>
<reference evidence="1 2" key="2">
    <citation type="submission" date="2022-01" db="EMBL/GenBank/DDBJ databases">
        <title>Lysobacter chinensis sp. nov., a bacterium isolated from cow dung compost.</title>
        <authorList>
            <person name="Liu Y."/>
        </authorList>
    </citation>
    <scope>NUCLEOTIDE SEQUENCE [LARGE SCALE GENOMIC DNA]</scope>
    <source>
        <strain evidence="1 2">TLK-CK17</strain>
    </source>
</reference>
<reference evidence="2" key="1">
    <citation type="submission" date="2022-01" db="EMBL/GenBank/DDBJ databases">
        <title>Lysobacter chinensis sp. nov., a bacterium isolated from cow dung compost.</title>
        <authorList>
            <person name="Zhou L.Y."/>
        </authorList>
    </citation>
    <scope>NUCLEOTIDE SEQUENCE [LARGE SCALE GENOMIC DNA]</scope>
    <source>
        <strain evidence="2">TLK-CK17</strain>
    </source>
</reference>
<dbReference type="Proteomes" id="UP001430796">
    <property type="component" value="Unassembled WGS sequence"/>
</dbReference>
<sequence length="248" mass="28313">MAAVDRCEERRRRELWWIKFAWQYHPGYLPVCDQDPDQPKPPAPDVVISSSGRRYGIEISQLVPSAYPGFTNLQIHAAQRSYLAEAQRAYERANGDDLFANFSFRPGPLPALRPAVQEMTGLVEKFRPRPGESFRALPGQRKTADLLPRWLSGLSVFFQLPGLPRSWVGGSVWSTFELERGQVATRIGEKSRRLTEYRRYADEVWLLLVCDQVSIAADLSIPAEAVSWQFEHGFDRVLLMSMQEVLAF</sequence>
<evidence type="ECO:0000313" key="1">
    <source>
        <dbReference type="EMBL" id="MCF7222069.1"/>
    </source>
</evidence>
<protein>
    <recommendedName>
        <fullName evidence="3">DUF2779 domain-containing protein</fullName>
    </recommendedName>
</protein>
<evidence type="ECO:0008006" key="3">
    <source>
        <dbReference type="Google" id="ProtNLM"/>
    </source>
</evidence>
<dbReference type="EMBL" id="JAKJPO010000004">
    <property type="protein sequence ID" value="MCF7222069.1"/>
    <property type="molecule type" value="Genomic_DNA"/>
</dbReference>
<dbReference type="RefSeq" id="WP_237054484.1">
    <property type="nucleotide sequence ID" value="NZ_JAKJPO010000004.1"/>
</dbReference>
<reference evidence="1 2" key="3">
    <citation type="submission" date="2022-01" db="EMBL/GenBank/DDBJ databases">
        <authorList>
            <person name="Zhou L.Y."/>
        </authorList>
    </citation>
    <scope>NUCLEOTIDE SEQUENCE [LARGE SCALE GENOMIC DNA]</scope>
    <source>
        <strain evidence="1 2">TLK-CK17</strain>
    </source>
</reference>
<evidence type="ECO:0000313" key="2">
    <source>
        <dbReference type="Proteomes" id="UP001430796"/>
    </source>
</evidence>
<comment type="caution">
    <text evidence="1">The sequence shown here is derived from an EMBL/GenBank/DDBJ whole genome shotgun (WGS) entry which is preliminary data.</text>
</comment>
<name>A0ABS9HT39_9GAMM</name>
<gene>
    <name evidence="1" type="ORF">L3V18_09785</name>
</gene>